<dbReference type="GO" id="GO:0004144">
    <property type="term" value="F:diacylglycerol O-acyltransferase activity"/>
    <property type="evidence" value="ECO:0007669"/>
    <property type="project" value="UniProtKB-EC"/>
</dbReference>
<dbReference type="GO" id="GO:0045017">
    <property type="term" value="P:glycerolipid biosynthetic process"/>
    <property type="evidence" value="ECO:0007669"/>
    <property type="project" value="InterPro"/>
</dbReference>
<keyword evidence="3" id="KW-0808">Transferase</keyword>
<dbReference type="EMBL" id="LT985188">
    <property type="protein sequence ID" value="SPD86285.1"/>
    <property type="molecule type" value="Genomic_DNA"/>
</dbReference>
<gene>
    <name evidence="3" type="ORF">MPLG2_1249</name>
</gene>
<dbReference type="Proteomes" id="UP000238164">
    <property type="component" value="Chromosome 1"/>
</dbReference>
<evidence type="ECO:0000259" key="1">
    <source>
        <dbReference type="Pfam" id="PF03007"/>
    </source>
</evidence>
<dbReference type="Pfam" id="PF06974">
    <property type="entry name" value="WS_DGAT_C"/>
    <property type="match status" value="1"/>
</dbReference>
<dbReference type="SUPFAM" id="SSF52777">
    <property type="entry name" value="CoA-dependent acyltransferases"/>
    <property type="match status" value="1"/>
</dbReference>
<reference evidence="3 4" key="1">
    <citation type="submission" date="2018-02" db="EMBL/GenBank/DDBJ databases">
        <authorList>
            <person name="Cohen D.B."/>
            <person name="Kent A.D."/>
        </authorList>
    </citation>
    <scope>NUCLEOTIDE SEQUENCE [LARGE SCALE GENOMIC DNA]</scope>
    <source>
        <strain evidence="3">1</strain>
    </source>
</reference>
<dbReference type="InterPro" id="IPR009721">
    <property type="entry name" value="O-acyltransferase_WSD1_C"/>
</dbReference>
<name>A0A2N9JFL4_9ACTN</name>
<keyword evidence="3" id="KW-0012">Acyltransferase</keyword>
<protein>
    <submittedName>
        <fullName evidence="3">Putative Diacylglycerol O-acyltransferase</fullName>
        <ecNumber evidence="3">2.3.1.20</ecNumber>
    </submittedName>
</protein>
<feature type="domain" description="O-acyltransferase WSD1-like N-terminal" evidence="1">
    <location>
        <begin position="8"/>
        <end position="233"/>
    </location>
</feature>
<proteinExistence type="predicted"/>
<dbReference type="KEGG" id="mgg:MPLG2_1249"/>
<evidence type="ECO:0000313" key="3">
    <source>
        <dbReference type="EMBL" id="SPD86285.1"/>
    </source>
</evidence>
<feature type="domain" description="O-acyltransferase WSD1 C-terminal" evidence="2">
    <location>
        <begin position="279"/>
        <end position="394"/>
    </location>
</feature>
<dbReference type="AlphaFoldDB" id="A0A2N9JFL4"/>
<dbReference type="EC" id="2.3.1.20" evidence="3"/>
<dbReference type="Pfam" id="PF03007">
    <property type="entry name" value="WS_DGAT_cat"/>
    <property type="match status" value="1"/>
</dbReference>
<keyword evidence="4" id="KW-1185">Reference proteome</keyword>
<organism evidence="3 4">
    <name type="scientific">Micropruina glycogenica</name>
    <dbReference type="NCBI Taxonomy" id="75385"/>
    <lineage>
        <taxon>Bacteria</taxon>
        <taxon>Bacillati</taxon>
        <taxon>Actinomycetota</taxon>
        <taxon>Actinomycetes</taxon>
        <taxon>Propionibacteriales</taxon>
        <taxon>Nocardioidaceae</taxon>
        <taxon>Micropruina</taxon>
    </lineage>
</organism>
<accession>A0A2N9JFL4</accession>
<evidence type="ECO:0000313" key="4">
    <source>
        <dbReference type="Proteomes" id="UP000238164"/>
    </source>
</evidence>
<dbReference type="InterPro" id="IPR004255">
    <property type="entry name" value="O-acyltransferase_WSD1_N"/>
</dbReference>
<sequence>MADAVSMNEALLLARDQPAQPWHQLSVLIVDGPAPAAEQLGLLIEQRIAYSPRFRQKLAGTGLQSWVDDRGFRVSGHLMTQRAAGRLEDRLAALLAEPLERLHPLWDATIIDGLPGPRWALAVRAHPGLVDGGDHVHLLHELLDEQPTLIEGDAPRWEPAVDEPRGFGSLLRNVTDPLQSLREAAAGLGGLAEQGLRQVSTETTPRHVAAVEFDLADLERAAHAHGVRVHDIVVAMVTAAVRGAQLDAGTDLHDPVALVPLAVDDDGASAMGCLVAPQFVSLPVTATTAAERLAAIATLTQARVDSERLVEARELVEVAGFAPPTMHAVATGLVTTGRPHEVLLVNVPGPASARWLGEQRVRALHAFESTVDDQVISVGVTSLDGRVSFAATATTPLPSFARNAADELGVLNRAGK</sequence>
<evidence type="ECO:0000259" key="2">
    <source>
        <dbReference type="Pfam" id="PF06974"/>
    </source>
</evidence>
<dbReference type="RefSeq" id="WP_105185317.1">
    <property type="nucleotide sequence ID" value="NZ_BAAAGO010000018.1"/>
</dbReference>